<evidence type="ECO:0000313" key="3">
    <source>
        <dbReference type="Proteomes" id="UP000187059"/>
    </source>
</evidence>
<dbReference type="Gene3D" id="3.30.1050.10">
    <property type="entry name" value="SCP2 sterol-binding domain"/>
    <property type="match status" value="1"/>
</dbReference>
<dbReference type="SUPFAM" id="SSF55718">
    <property type="entry name" value="SCP-like"/>
    <property type="match status" value="1"/>
</dbReference>
<sequence length="96" mass="9726">MSDIVTAAVEALNAKLDGRGFDGVAKFVIEGEGSILVDANGARAGDEAADVTLTADSGTFRQIIEGSLNPTSAFMSGRLSIDGDMGAAMRLGGVFS</sequence>
<dbReference type="InterPro" id="IPR036527">
    <property type="entry name" value="SCP2_sterol-bd_dom_sf"/>
</dbReference>
<keyword evidence="3" id="KW-1185">Reference proteome</keyword>
<dbReference type="InterPro" id="IPR003033">
    <property type="entry name" value="SCP2_sterol-bd_dom"/>
</dbReference>
<dbReference type="RefSeq" id="WP_076702936.1">
    <property type="nucleotide sequence ID" value="NZ_CP015093.1"/>
</dbReference>
<feature type="domain" description="SCP2" evidence="1">
    <location>
        <begin position="21"/>
        <end position="95"/>
    </location>
</feature>
<dbReference type="OrthoDB" id="9809312at2"/>
<name>A0A1P8UX54_9RHOB</name>
<evidence type="ECO:0000259" key="1">
    <source>
        <dbReference type="Pfam" id="PF02036"/>
    </source>
</evidence>
<gene>
    <name evidence="2" type="ORF">Ga0080574_TMP3582</name>
</gene>
<dbReference type="AlphaFoldDB" id="A0A1P8UX54"/>
<dbReference type="STRING" id="1250539.Ga0080574_TMP3582"/>
<reference evidence="2 3" key="1">
    <citation type="submission" date="2016-04" db="EMBL/GenBank/DDBJ databases">
        <title>Deep-sea bacteria in the southern Pacific.</title>
        <authorList>
            <person name="Tang K."/>
        </authorList>
    </citation>
    <scope>NUCLEOTIDE SEQUENCE [LARGE SCALE GENOMIC DNA]</scope>
    <source>
        <strain evidence="2 3">JLT2014</strain>
    </source>
</reference>
<dbReference type="KEGG" id="paby:Ga0080574_TMP3582"/>
<protein>
    <submittedName>
        <fullName evidence="2">Putative sterol carrier protein</fullName>
    </submittedName>
</protein>
<accession>A0A1P8UX54</accession>
<evidence type="ECO:0000313" key="2">
    <source>
        <dbReference type="EMBL" id="APZ53916.1"/>
    </source>
</evidence>
<dbReference type="Pfam" id="PF02036">
    <property type="entry name" value="SCP2"/>
    <property type="match status" value="1"/>
</dbReference>
<proteinExistence type="predicted"/>
<dbReference type="EMBL" id="CP015093">
    <property type="protein sequence ID" value="APZ53916.1"/>
    <property type="molecule type" value="Genomic_DNA"/>
</dbReference>
<organism evidence="2 3">
    <name type="scientific">Salipiger abyssi</name>
    <dbReference type="NCBI Taxonomy" id="1250539"/>
    <lineage>
        <taxon>Bacteria</taxon>
        <taxon>Pseudomonadati</taxon>
        <taxon>Pseudomonadota</taxon>
        <taxon>Alphaproteobacteria</taxon>
        <taxon>Rhodobacterales</taxon>
        <taxon>Roseobacteraceae</taxon>
        <taxon>Salipiger</taxon>
    </lineage>
</organism>
<dbReference type="Proteomes" id="UP000187059">
    <property type="component" value="Chromosome"/>
</dbReference>